<organism evidence="12 13">
    <name type="scientific">Candidatus Agrococcus pullicola</name>
    <dbReference type="NCBI Taxonomy" id="2838429"/>
    <lineage>
        <taxon>Bacteria</taxon>
        <taxon>Bacillati</taxon>
        <taxon>Actinomycetota</taxon>
        <taxon>Actinomycetes</taxon>
        <taxon>Micrococcales</taxon>
        <taxon>Microbacteriaceae</taxon>
        <taxon>Agrococcus</taxon>
    </lineage>
</organism>
<keyword evidence="5 10" id="KW-0479">Metal-binding</keyword>
<dbReference type="Gene3D" id="3.30.540.10">
    <property type="entry name" value="Fructose-1,6-Bisphosphatase, subunit A, domain 1"/>
    <property type="match status" value="1"/>
</dbReference>
<accession>A0A9D1YU63</accession>
<evidence type="ECO:0000313" key="13">
    <source>
        <dbReference type="Proteomes" id="UP000824005"/>
    </source>
</evidence>
<dbReference type="GO" id="GO:0046854">
    <property type="term" value="P:phosphatidylinositol phosphate biosynthetic process"/>
    <property type="evidence" value="ECO:0007669"/>
    <property type="project" value="InterPro"/>
</dbReference>
<dbReference type="AlphaFoldDB" id="A0A9D1YU63"/>
<comment type="function">
    <text evidence="9">Catalyzes the dephosphorylation of histidinol-phosphate to histidinol, the direct precursor of histidine.</text>
</comment>
<name>A0A9D1YU63_9MICO</name>
<evidence type="ECO:0000256" key="6">
    <source>
        <dbReference type="ARBA" id="ARBA00022801"/>
    </source>
</evidence>
<dbReference type="CDD" id="cd01639">
    <property type="entry name" value="IMPase"/>
    <property type="match status" value="1"/>
</dbReference>
<dbReference type="PANTHER" id="PTHR20854">
    <property type="entry name" value="INOSITOL MONOPHOSPHATASE"/>
    <property type="match status" value="1"/>
</dbReference>
<evidence type="ECO:0000256" key="4">
    <source>
        <dbReference type="ARBA" id="ARBA00009759"/>
    </source>
</evidence>
<dbReference type="FunFam" id="3.30.540.10:FF:000003">
    <property type="entry name" value="Inositol-1-monophosphatase"/>
    <property type="match status" value="1"/>
</dbReference>
<comment type="similarity">
    <text evidence="4 11">Belongs to the inositol monophosphatase superfamily.</text>
</comment>
<reference evidence="12" key="2">
    <citation type="submission" date="2021-04" db="EMBL/GenBank/DDBJ databases">
        <authorList>
            <person name="Gilroy R."/>
        </authorList>
    </citation>
    <scope>NUCLEOTIDE SEQUENCE</scope>
    <source>
        <strain evidence="12">ChiGjej1B1-98</strain>
    </source>
</reference>
<dbReference type="PROSITE" id="PS00629">
    <property type="entry name" value="IMP_1"/>
    <property type="match status" value="1"/>
</dbReference>
<dbReference type="Proteomes" id="UP000824005">
    <property type="component" value="Unassembled WGS sequence"/>
</dbReference>
<dbReference type="PANTHER" id="PTHR20854:SF4">
    <property type="entry name" value="INOSITOL-1-MONOPHOSPHATASE-RELATED"/>
    <property type="match status" value="1"/>
</dbReference>
<dbReference type="PROSITE" id="PS00630">
    <property type="entry name" value="IMP_2"/>
    <property type="match status" value="1"/>
</dbReference>
<feature type="binding site" evidence="10">
    <location>
        <position position="71"/>
    </location>
    <ligand>
        <name>Mg(2+)</name>
        <dbReference type="ChEBI" id="CHEBI:18420"/>
        <label>1</label>
        <note>catalytic</note>
    </ligand>
</feature>
<evidence type="ECO:0000256" key="2">
    <source>
        <dbReference type="ARBA" id="ARBA00001946"/>
    </source>
</evidence>
<keyword evidence="7 10" id="KW-0460">Magnesium</keyword>
<dbReference type="GO" id="GO:0007165">
    <property type="term" value="P:signal transduction"/>
    <property type="evidence" value="ECO:0007669"/>
    <property type="project" value="TreeGrafter"/>
</dbReference>
<dbReference type="GO" id="GO:0008934">
    <property type="term" value="F:inositol monophosphate 1-phosphatase activity"/>
    <property type="evidence" value="ECO:0007669"/>
    <property type="project" value="InterPro"/>
</dbReference>
<dbReference type="InterPro" id="IPR020583">
    <property type="entry name" value="Inositol_monoP_metal-BS"/>
</dbReference>
<dbReference type="InterPro" id="IPR033942">
    <property type="entry name" value="IMPase"/>
</dbReference>
<evidence type="ECO:0000313" key="12">
    <source>
        <dbReference type="EMBL" id="HIY65738.1"/>
    </source>
</evidence>
<dbReference type="EMBL" id="DXDC01000162">
    <property type="protein sequence ID" value="HIY65738.1"/>
    <property type="molecule type" value="Genomic_DNA"/>
</dbReference>
<dbReference type="GO" id="GO:0006020">
    <property type="term" value="P:inositol metabolic process"/>
    <property type="evidence" value="ECO:0007669"/>
    <property type="project" value="TreeGrafter"/>
</dbReference>
<dbReference type="GO" id="GO:0046872">
    <property type="term" value="F:metal ion binding"/>
    <property type="evidence" value="ECO:0007669"/>
    <property type="project" value="UniProtKB-KW"/>
</dbReference>
<dbReference type="PRINTS" id="PR00377">
    <property type="entry name" value="IMPHPHTASES"/>
</dbReference>
<dbReference type="EC" id="3.1.3.25" evidence="11"/>
<comment type="cofactor">
    <cofactor evidence="2 10 11">
        <name>Mg(2+)</name>
        <dbReference type="ChEBI" id="CHEBI:18420"/>
    </cofactor>
</comment>
<evidence type="ECO:0000256" key="7">
    <source>
        <dbReference type="ARBA" id="ARBA00022842"/>
    </source>
</evidence>
<comment type="caution">
    <text evidence="12">The sequence shown here is derived from an EMBL/GenBank/DDBJ whole genome shotgun (WGS) entry which is preliminary data.</text>
</comment>
<feature type="binding site" evidence="10">
    <location>
        <position position="220"/>
    </location>
    <ligand>
        <name>Mg(2+)</name>
        <dbReference type="ChEBI" id="CHEBI:18420"/>
        <label>2</label>
    </ligand>
</feature>
<sequence>MMKASPELTEFVIRAARDAGAIALEGFRSSNLQVDTKRDSTDVVTRYDRACETHIRAAILATYPDSSIVGEEQGETVGDGELTWFIDPIDGTANYARGIAMWAVSIGVAVQGEIIAGAVYDPVADQLFSADDRGAFLEERGEKTPLRSQGVTDAARATVATGFPARRDLVHQPDLALEQYARITREFAQVRGLGSTCIALCWIAAGWIDATISFETSPWDVAAAAFILRQAGGVYLAYCDGEPLPERGDFIGSHYYGGVAGGRFETLLDIMRTQSRGHG</sequence>
<comment type="catalytic activity">
    <reaction evidence="1 11">
        <text>a myo-inositol phosphate + H2O = myo-inositol + phosphate</text>
        <dbReference type="Rhea" id="RHEA:24056"/>
        <dbReference type="ChEBI" id="CHEBI:15377"/>
        <dbReference type="ChEBI" id="CHEBI:17268"/>
        <dbReference type="ChEBI" id="CHEBI:43474"/>
        <dbReference type="ChEBI" id="CHEBI:84139"/>
        <dbReference type="EC" id="3.1.3.25"/>
    </reaction>
</comment>
<proteinExistence type="inferred from homology"/>
<feature type="binding site" evidence="10">
    <location>
        <position position="90"/>
    </location>
    <ligand>
        <name>Mg(2+)</name>
        <dbReference type="ChEBI" id="CHEBI:18420"/>
        <label>2</label>
    </ligand>
</feature>
<keyword evidence="6 11" id="KW-0378">Hydrolase</keyword>
<dbReference type="SUPFAM" id="SSF56655">
    <property type="entry name" value="Carbohydrate phosphatase"/>
    <property type="match status" value="1"/>
</dbReference>
<evidence type="ECO:0000256" key="5">
    <source>
        <dbReference type="ARBA" id="ARBA00022723"/>
    </source>
</evidence>
<protein>
    <recommendedName>
        <fullName evidence="11">Inositol-1-monophosphatase</fullName>
        <ecNumber evidence="11">3.1.3.25</ecNumber>
    </recommendedName>
</protein>
<reference evidence="12" key="1">
    <citation type="journal article" date="2021" name="PeerJ">
        <title>Extensive microbial diversity within the chicken gut microbiome revealed by metagenomics and culture.</title>
        <authorList>
            <person name="Gilroy R."/>
            <person name="Ravi A."/>
            <person name="Getino M."/>
            <person name="Pursley I."/>
            <person name="Horton D.L."/>
            <person name="Alikhan N.F."/>
            <person name="Baker D."/>
            <person name="Gharbi K."/>
            <person name="Hall N."/>
            <person name="Watson M."/>
            <person name="Adriaenssens E.M."/>
            <person name="Foster-Nyarko E."/>
            <person name="Jarju S."/>
            <person name="Secka A."/>
            <person name="Antonio M."/>
            <person name="Oren A."/>
            <person name="Chaudhuri R.R."/>
            <person name="La Ragione R."/>
            <person name="Hildebrand F."/>
            <person name="Pallen M.J."/>
        </authorList>
    </citation>
    <scope>NUCLEOTIDE SEQUENCE</scope>
    <source>
        <strain evidence="12">ChiGjej1B1-98</strain>
    </source>
</reference>
<evidence type="ECO:0000256" key="11">
    <source>
        <dbReference type="RuleBase" id="RU364068"/>
    </source>
</evidence>
<evidence type="ECO:0000256" key="10">
    <source>
        <dbReference type="PIRSR" id="PIRSR600760-2"/>
    </source>
</evidence>
<evidence type="ECO:0000256" key="3">
    <source>
        <dbReference type="ARBA" id="ARBA00004970"/>
    </source>
</evidence>
<evidence type="ECO:0000256" key="1">
    <source>
        <dbReference type="ARBA" id="ARBA00001033"/>
    </source>
</evidence>
<dbReference type="InterPro" id="IPR000760">
    <property type="entry name" value="Inositol_monophosphatase-like"/>
</dbReference>
<feature type="binding site" evidence="10">
    <location>
        <position position="87"/>
    </location>
    <ligand>
        <name>Mg(2+)</name>
        <dbReference type="ChEBI" id="CHEBI:18420"/>
        <label>1</label>
        <note>catalytic</note>
    </ligand>
</feature>
<gene>
    <name evidence="12" type="ORF">H9830_05615</name>
</gene>
<dbReference type="GO" id="GO:0004401">
    <property type="term" value="F:histidinol-phosphatase activity"/>
    <property type="evidence" value="ECO:0007669"/>
    <property type="project" value="UniProtKB-EC"/>
</dbReference>
<feature type="binding site" evidence="10">
    <location>
        <position position="89"/>
    </location>
    <ligand>
        <name>Mg(2+)</name>
        <dbReference type="ChEBI" id="CHEBI:18420"/>
        <label>1</label>
        <note>catalytic</note>
    </ligand>
</feature>
<evidence type="ECO:0000256" key="9">
    <source>
        <dbReference type="ARBA" id="ARBA00053547"/>
    </source>
</evidence>
<comment type="pathway">
    <text evidence="3">Amino-acid biosynthesis; L-histidine biosynthesis; L-histidine from 5-phospho-alpha-D-ribose 1-diphosphate: step 8/9.</text>
</comment>
<comment type="catalytic activity">
    <reaction evidence="8">
        <text>L-histidinol phosphate + H2O = L-histidinol + phosphate</text>
        <dbReference type="Rhea" id="RHEA:14465"/>
        <dbReference type="ChEBI" id="CHEBI:15377"/>
        <dbReference type="ChEBI" id="CHEBI:43474"/>
        <dbReference type="ChEBI" id="CHEBI:57699"/>
        <dbReference type="ChEBI" id="CHEBI:57980"/>
        <dbReference type="EC" id="3.1.3.15"/>
    </reaction>
</comment>
<dbReference type="InterPro" id="IPR020550">
    <property type="entry name" value="Inositol_monophosphatase_CS"/>
</dbReference>
<dbReference type="Gene3D" id="3.40.190.80">
    <property type="match status" value="1"/>
</dbReference>
<dbReference type="Pfam" id="PF00459">
    <property type="entry name" value="Inositol_P"/>
    <property type="match status" value="1"/>
</dbReference>
<evidence type="ECO:0000256" key="8">
    <source>
        <dbReference type="ARBA" id="ARBA00049158"/>
    </source>
</evidence>